<dbReference type="GO" id="GO:1901135">
    <property type="term" value="P:carbohydrate derivative metabolic process"/>
    <property type="evidence" value="ECO:0007669"/>
    <property type="project" value="InterPro"/>
</dbReference>
<evidence type="ECO:0000256" key="2">
    <source>
        <dbReference type="ARBA" id="ARBA00023125"/>
    </source>
</evidence>
<feature type="domain" description="HTH rpiR-type" evidence="4">
    <location>
        <begin position="1"/>
        <end position="77"/>
    </location>
</feature>
<dbReference type="InterPro" id="IPR046348">
    <property type="entry name" value="SIS_dom_sf"/>
</dbReference>
<dbReference type="InterPro" id="IPR000281">
    <property type="entry name" value="HTH_RpiR"/>
</dbReference>
<evidence type="ECO:0000259" key="4">
    <source>
        <dbReference type="PROSITE" id="PS51071"/>
    </source>
</evidence>
<keyword evidence="3" id="KW-0804">Transcription</keyword>
<sequence>MSCIYKIREGMAGYTSTEKKLADYMLENPNEVTQSSAQILGQRAGVSAAAIVRFSHKLGYKGFTALKVDLARDSAEEITNFDDMIAEEDSMAVVIKKAESLNIMLQNQAYRLLNAESLEKAVAVLLQSRNIYLFGVSGSGIICMDFMEKLSRINRPVVYHNDFHDQLAAAAHMTAQDAVLAVSYSGKTHEVNTAVKFAKEIGTPIIAITQFRNTPLTKLVDIPLYIPITERELRIGAIASRNASFIITDLLYLGLAKSNMELTKEYLVKTKDVINRLK</sequence>
<protein>
    <submittedName>
        <fullName evidence="6">MurR/RpiR family transcriptional regulator</fullName>
    </submittedName>
</protein>
<dbReference type="Pfam" id="PF01380">
    <property type="entry name" value="SIS"/>
    <property type="match status" value="1"/>
</dbReference>
<dbReference type="PANTHER" id="PTHR30514">
    <property type="entry name" value="GLUCOKINASE"/>
    <property type="match status" value="1"/>
</dbReference>
<dbReference type="CDD" id="cd05013">
    <property type="entry name" value="SIS_RpiR"/>
    <property type="match status" value="1"/>
</dbReference>
<dbReference type="InterPro" id="IPR009057">
    <property type="entry name" value="Homeodomain-like_sf"/>
</dbReference>
<dbReference type="PANTHER" id="PTHR30514:SF1">
    <property type="entry name" value="HTH-TYPE TRANSCRIPTIONAL REGULATOR HEXR-RELATED"/>
    <property type="match status" value="1"/>
</dbReference>
<accession>A0A7G9WHK4</accession>
<dbReference type="AlphaFoldDB" id="A0A7G9WHK4"/>
<dbReference type="SUPFAM" id="SSF46689">
    <property type="entry name" value="Homeodomain-like"/>
    <property type="match status" value="1"/>
</dbReference>
<dbReference type="PROSITE" id="PS51464">
    <property type="entry name" value="SIS"/>
    <property type="match status" value="1"/>
</dbReference>
<dbReference type="EMBL" id="CP060696">
    <property type="protein sequence ID" value="QNO18166.1"/>
    <property type="molecule type" value="Genomic_DNA"/>
</dbReference>
<dbReference type="InterPro" id="IPR035472">
    <property type="entry name" value="RpiR-like_SIS"/>
</dbReference>
<evidence type="ECO:0000259" key="5">
    <source>
        <dbReference type="PROSITE" id="PS51464"/>
    </source>
</evidence>
<dbReference type="GO" id="GO:0003677">
    <property type="term" value="F:DNA binding"/>
    <property type="evidence" value="ECO:0007669"/>
    <property type="project" value="UniProtKB-KW"/>
</dbReference>
<dbReference type="SUPFAM" id="SSF53697">
    <property type="entry name" value="SIS domain"/>
    <property type="match status" value="1"/>
</dbReference>
<evidence type="ECO:0000256" key="3">
    <source>
        <dbReference type="ARBA" id="ARBA00023163"/>
    </source>
</evidence>
<keyword evidence="1" id="KW-0805">Transcription regulation</keyword>
<dbReference type="Gene3D" id="3.40.50.10490">
    <property type="entry name" value="Glucose-6-phosphate isomerase like protein, domain 1"/>
    <property type="match status" value="1"/>
</dbReference>
<feature type="domain" description="SIS" evidence="5">
    <location>
        <begin position="121"/>
        <end position="261"/>
    </location>
</feature>
<evidence type="ECO:0000313" key="7">
    <source>
        <dbReference type="Proteomes" id="UP000516046"/>
    </source>
</evidence>
<organism evidence="6 7">
    <name type="scientific">Caproicibacterium amylolyticum</name>
    <dbReference type="NCBI Taxonomy" id="2766537"/>
    <lineage>
        <taxon>Bacteria</taxon>
        <taxon>Bacillati</taxon>
        <taxon>Bacillota</taxon>
        <taxon>Clostridia</taxon>
        <taxon>Eubacteriales</taxon>
        <taxon>Oscillospiraceae</taxon>
        <taxon>Caproicibacterium</taxon>
    </lineage>
</organism>
<gene>
    <name evidence="6" type="ORF">H6X83_00390</name>
</gene>
<reference evidence="6 7" key="1">
    <citation type="submission" date="2020-08" db="EMBL/GenBank/DDBJ databases">
        <authorList>
            <person name="Ren C."/>
            <person name="Gu Y."/>
            <person name="Xu Y."/>
        </authorList>
    </citation>
    <scope>NUCLEOTIDE SEQUENCE [LARGE SCALE GENOMIC DNA]</scope>
    <source>
        <strain evidence="6 7">LBM18003</strain>
    </source>
</reference>
<dbReference type="Gene3D" id="1.10.10.10">
    <property type="entry name" value="Winged helix-like DNA-binding domain superfamily/Winged helix DNA-binding domain"/>
    <property type="match status" value="1"/>
</dbReference>
<evidence type="ECO:0000256" key="1">
    <source>
        <dbReference type="ARBA" id="ARBA00023015"/>
    </source>
</evidence>
<dbReference type="InterPro" id="IPR047640">
    <property type="entry name" value="RpiR-like"/>
</dbReference>
<dbReference type="GO" id="GO:0003700">
    <property type="term" value="F:DNA-binding transcription factor activity"/>
    <property type="evidence" value="ECO:0007669"/>
    <property type="project" value="InterPro"/>
</dbReference>
<dbReference type="PROSITE" id="PS51071">
    <property type="entry name" value="HTH_RPIR"/>
    <property type="match status" value="1"/>
</dbReference>
<dbReference type="GO" id="GO:0097367">
    <property type="term" value="F:carbohydrate derivative binding"/>
    <property type="evidence" value="ECO:0007669"/>
    <property type="project" value="InterPro"/>
</dbReference>
<name>A0A7G9WHK4_9FIRM</name>
<dbReference type="Proteomes" id="UP000516046">
    <property type="component" value="Chromosome"/>
</dbReference>
<proteinExistence type="predicted"/>
<dbReference type="KEGG" id="caml:H6X83_00390"/>
<keyword evidence="2" id="KW-0238">DNA-binding</keyword>
<evidence type="ECO:0000313" key="6">
    <source>
        <dbReference type="EMBL" id="QNO18166.1"/>
    </source>
</evidence>
<dbReference type="InterPro" id="IPR001347">
    <property type="entry name" value="SIS_dom"/>
</dbReference>
<dbReference type="Pfam" id="PF01418">
    <property type="entry name" value="HTH_6"/>
    <property type="match status" value="1"/>
</dbReference>
<dbReference type="RefSeq" id="WP_212507230.1">
    <property type="nucleotide sequence ID" value="NZ_CP060696.1"/>
</dbReference>
<dbReference type="InterPro" id="IPR036388">
    <property type="entry name" value="WH-like_DNA-bd_sf"/>
</dbReference>
<keyword evidence="7" id="KW-1185">Reference proteome</keyword>